<organism evidence="1 2">
    <name type="scientific">Irpex rosettiformis</name>
    <dbReference type="NCBI Taxonomy" id="378272"/>
    <lineage>
        <taxon>Eukaryota</taxon>
        <taxon>Fungi</taxon>
        <taxon>Dikarya</taxon>
        <taxon>Basidiomycota</taxon>
        <taxon>Agaricomycotina</taxon>
        <taxon>Agaricomycetes</taxon>
        <taxon>Polyporales</taxon>
        <taxon>Irpicaceae</taxon>
        <taxon>Irpex</taxon>
    </lineage>
</organism>
<reference evidence="1" key="1">
    <citation type="journal article" date="2021" name="Environ. Microbiol.">
        <title>Gene family expansions and transcriptome signatures uncover fungal adaptations to wood decay.</title>
        <authorList>
            <person name="Hage H."/>
            <person name="Miyauchi S."/>
            <person name="Viragh M."/>
            <person name="Drula E."/>
            <person name="Min B."/>
            <person name="Chaduli D."/>
            <person name="Navarro D."/>
            <person name="Favel A."/>
            <person name="Norest M."/>
            <person name="Lesage-Meessen L."/>
            <person name="Balint B."/>
            <person name="Merenyi Z."/>
            <person name="de Eugenio L."/>
            <person name="Morin E."/>
            <person name="Martinez A.T."/>
            <person name="Baldrian P."/>
            <person name="Stursova M."/>
            <person name="Martinez M.J."/>
            <person name="Novotny C."/>
            <person name="Magnuson J.K."/>
            <person name="Spatafora J.W."/>
            <person name="Maurice S."/>
            <person name="Pangilinan J."/>
            <person name="Andreopoulos W."/>
            <person name="LaButti K."/>
            <person name="Hundley H."/>
            <person name="Na H."/>
            <person name="Kuo A."/>
            <person name="Barry K."/>
            <person name="Lipzen A."/>
            <person name="Henrissat B."/>
            <person name="Riley R."/>
            <person name="Ahrendt S."/>
            <person name="Nagy L.G."/>
            <person name="Grigoriev I.V."/>
            <person name="Martin F."/>
            <person name="Rosso M.N."/>
        </authorList>
    </citation>
    <scope>NUCLEOTIDE SEQUENCE</scope>
    <source>
        <strain evidence="1">CBS 384.51</strain>
    </source>
</reference>
<accession>A0ACB8TSD3</accession>
<evidence type="ECO:0000313" key="1">
    <source>
        <dbReference type="EMBL" id="KAI0084951.1"/>
    </source>
</evidence>
<keyword evidence="2" id="KW-1185">Reference proteome</keyword>
<gene>
    <name evidence="1" type="ORF">BDY19DRAFT_467193</name>
</gene>
<proteinExistence type="predicted"/>
<comment type="caution">
    <text evidence="1">The sequence shown here is derived from an EMBL/GenBank/DDBJ whole genome shotgun (WGS) entry which is preliminary data.</text>
</comment>
<name>A0ACB8TSD3_9APHY</name>
<protein>
    <submittedName>
        <fullName evidence="1">Uncharacterized protein</fullName>
    </submittedName>
</protein>
<dbReference type="Proteomes" id="UP001055072">
    <property type="component" value="Unassembled WGS sequence"/>
</dbReference>
<dbReference type="EMBL" id="MU274936">
    <property type="protein sequence ID" value="KAI0084951.1"/>
    <property type="molecule type" value="Genomic_DNA"/>
</dbReference>
<evidence type="ECO:0000313" key="2">
    <source>
        <dbReference type="Proteomes" id="UP001055072"/>
    </source>
</evidence>
<sequence length="534" mass="60770">MRLITMILISPSTLPLLLHGPLRRDIYRTKKPVTCLSAAVVYPAMVSLAASIPTELFENILLFVGDDRQLGRCHNPRARREEMRHLSACAATCFHWAQLTRRRMFRQLALRSYEDLCGLRSLVRSSSANTRIDPIGRVLEQLVVFYRLDDHLWFHNIGGLKACGANRLFFVELHVSGPIPPTVTNARQPPLHPLFYSLPRILPMASFLKLVVVVFAENTHFPNPTLLYNLLQDCLSLSPLQLSCTNLTWDREPQTSSIPSEVDLRLAFRQDIRGGACRCTDNNLVAAMAHSVPTNRLHPSQPYLDLSDSSRLLSIIRSAIRPSAKEQDGSPWKAWFRSIPNSEIRSHVHTTLTEDSDLAFASDKGVPFYAVASRRLGGDDLSDMRRYVTHVVIDIPFSSEPVYSVKHLKTLNWDLFLYRVGLFPYLREIVIQSLMDSVQPTGREKCPATIAIVAYLLKAWPDVVRRLLVVYRYSGDGQWTRIEPDTMLEDFNRMREENKAREHFDARLAAALESELEPSDEEEDLIIDYLSSGY</sequence>